<keyword evidence="1" id="KW-0472">Membrane</keyword>
<evidence type="ECO:0000313" key="3">
    <source>
        <dbReference type="Proteomes" id="UP000306912"/>
    </source>
</evidence>
<dbReference type="RefSeq" id="WP_138190564.1">
    <property type="nucleotide sequence ID" value="NZ_VBWP01000003.1"/>
</dbReference>
<feature type="transmembrane region" description="Helical" evidence="1">
    <location>
        <begin position="6"/>
        <end position="31"/>
    </location>
</feature>
<keyword evidence="1" id="KW-1133">Transmembrane helix</keyword>
<accession>A0A5R8QDN0</accession>
<dbReference type="EMBL" id="VBWP01000003">
    <property type="protein sequence ID" value="TLG75357.1"/>
    <property type="molecule type" value="Genomic_DNA"/>
</dbReference>
<organism evidence="2 3">
    <name type="scientific">Culicoidibacter larvae</name>
    <dbReference type="NCBI Taxonomy" id="2579976"/>
    <lineage>
        <taxon>Bacteria</taxon>
        <taxon>Bacillati</taxon>
        <taxon>Bacillota</taxon>
        <taxon>Culicoidibacteria</taxon>
        <taxon>Culicoidibacterales</taxon>
        <taxon>Culicoidibacteraceae</taxon>
        <taxon>Culicoidibacter</taxon>
    </lineage>
</organism>
<name>A0A5R8QDN0_9FIRM</name>
<protein>
    <submittedName>
        <fullName evidence="2">Uncharacterized protein</fullName>
    </submittedName>
</protein>
<keyword evidence="3" id="KW-1185">Reference proteome</keyword>
<sequence>MDGIEIAMTIVMSGIYHLICLPLNVLLTFIIFKCLFKIVDNKVRLLGAAAIPLILNIIIWYGLFWGGVLPGLSMLLTFVIIETGYIIFYLAMCYIIGTYLNKKSEGM</sequence>
<feature type="transmembrane region" description="Helical" evidence="1">
    <location>
        <begin position="75"/>
        <end position="100"/>
    </location>
</feature>
<proteinExistence type="predicted"/>
<dbReference type="InParanoid" id="A0A5R8QDN0"/>
<reference evidence="2 3" key="1">
    <citation type="submission" date="2019-05" db="EMBL/GenBank/DDBJ databases">
        <title>Culicoidintestinum kansasii gen. nov., sp. nov. from the gastrointestinal tract of the biting midge, Culicoides sonorensis.</title>
        <authorList>
            <person name="Neupane S."/>
            <person name="Ghosh A."/>
            <person name="Gunther S."/>
            <person name="Martin K."/>
            <person name="Zurek L."/>
        </authorList>
    </citation>
    <scope>NUCLEOTIDE SEQUENCE [LARGE SCALE GENOMIC DNA]</scope>
    <source>
        <strain evidence="2 3">CS-1</strain>
    </source>
</reference>
<dbReference type="Proteomes" id="UP000306912">
    <property type="component" value="Unassembled WGS sequence"/>
</dbReference>
<gene>
    <name evidence="2" type="ORF">FEZ08_04730</name>
</gene>
<dbReference type="AlphaFoldDB" id="A0A5R8QDN0"/>
<comment type="caution">
    <text evidence="2">The sequence shown here is derived from an EMBL/GenBank/DDBJ whole genome shotgun (WGS) entry which is preliminary data.</text>
</comment>
<feature type="transmembrane region" description="Helical" evidence="1">
    <location>
        <begin position="43"/>
        <end position="63"/>
    </location>
</feature>
<evidence type="ECO:0000313" key="2">
    <source>
        <dbReference type="EMBL" id="TLG75357.1"/>
    </source>
</evidence>
<evidence type="ECO:0000256" key="1">
    <source>
        <dbReference type="SAM" id="Phobius"/>
    </source>
</evidence>
<keyword evidence="1" id="KW-0812">Transmembrane</keyword>